<dbReference type="GO" id="GO:0006457">
    <property type="term" value="P:protein folding"/>
    <property type="evidence" value="ECO:0007669"/>
    <property type="project" value="InterPro"/>
</dbReference>
<dbReference type="InterPro" id="IPR036944">
    <property type="entry name" value="PPIase_FKBP_N_sf"/>
</dbReference>
<dbReference type="PROSITE" id="PS50059">
    <property type="entry name" value="FKBP_PPIASE"/>
    <property type="match status" value="1"/>
</dbReference>
<organism evidence="8 9">
    <name type="scientific">SAR92 clade bacterium</name>
    <dbReference type="NCBI Taxonomy" id="2315479"/>
    <lineage>
        <taxon>Bacteria</taxon>
        <taxon>Pseudomonadati</taxon>
        <taxon>Pseudomonadota</taxon>
        <taxon>Gammaproteobacteria</taxon>
        <taxon>Cellvibrionales</taxon>
        <taxon>Porticoccaceae</taxon>
        <taxon>SAR92 clade</taxon>
    </lineage>
</organism>
<evidence type="ECO:0000256" key="5">
    <source>
        <dbReference type="PROSITE-ProRule" id="PRU00277"/>
    </source>
</evidence>
<evidence type="ECO:0000256" key="2">
    <source>
        <dbReference type="ARBA" id="ARBA00006577"/>
    </source>
</evidence>
<reference evidence="8 9" key="1">
    <citation type="submission" date="2019-02" db="EMBL/GenBank/DDBJ databases">
        <title>Prokaryotic population dynamics and viral predation in marine succession experiment using metagenomics: the confinement effect.</title>
        <authorList>
            <person name="Haro-Moreno J.M."/>
            <person name="Rodriguez-Valera F."/>
            <person name="Lopez-Perez M."/>
        </authorList>
    </citation>
    <scope>NUCLEOTIDE SEQUENCE [LARGE SCALE GENOMIC DNA]</scope>
    <source>
        <strain evidence="8">MED-G169</strain>
    </source>
</reference>
<comment type="caution">
    <text evidence="8">The sequence shown here is derived from an EMBL/GenBank/DDBJ whole genome shotgun (WGS) entry which is preliminary data.</text>
</comment>
<evidence type="ECO:0000256" key="3">
    <source>
        <dbReference type="ARBA" id="ARBA00023110"/>
    </source>
</evidence>
<dbReference type="PANTHER" id="PTHR43811:SF19">
    <property type="entry name" value="39 KDA FK506-BINDING NUCLEAR PROTEIN"/>
    <property type="match status" value="1"/>
</dbReference>
<dbReference type="PANTHER" id="PTHR43811">
    <property type="entry name" value="FKBP-TYPE PEPTIDYL-PROLYL CIS-TRANS ISOMERASE FKPA"/>
    <property type="match status" value="1"/>
</dbReference>
<keyword evidence="3 5" id="KW-0697">Rotamase</keyword>
<dbReference type="AlphaFoldDB" id="A0A520LPG3"/>
<dbReference type="InterPro" id="IPR001179">
    <property type="entry name" value="PPIase_FKBP_dom"/>
</dbReference>
<dbReference type="FunFam" id="3.10.50.40:FF:000006">
    <property type="entry name" value="Peptidyl-prolyl cis-trans isomerase"/>
    <property type="match status" value="1"/>
</dbReference>
<dbReference type="Gene3D" id="3.10.50.40">
    <property type="match status" value="1"/>
</dbReference>
<comment type="similarity">
    <text evidence="2 6">Belongs to the FKBP-type PPIase family.</text>
</comment>
<comment type="catalytic activity">
    <reaction evidence="1 5 6">
        <text>[protein]-peptidylproline (omega=180) = [protein]-peptidylproline (omega=0)</text>
        <dbReference type="Rhea" id="RHEA:16237"/>
        <dbReference type="Rhea" id="RHEA-COMP:10747"/>
        <dbReference type="Rhea" id="RHEA-COMP:10748"/>
        <dbReference type="ChEBI" id="CHEBI:83833"/>
        <dbReference type="ChEBI" id="CHEBI:83834"/>
        <dbReference type="EC" id="5.2.1.8"/>
    </reaction>
</comment>
<dbReference type="EMBL" id="SHBO01000001">
    <property type="protein sequence ID" value="RZO08869.1"/>
    <property type="molecule type" value="Genomic_DNA"/>
</dbReference>
<dbReference type="InterPro" id="IPR000774">
    <property type="entry name" value="PPIase_FKBP_N"/>
</dbReference>
<keyword evidence="4 5" id="KW-0413">Isomerase</keyword>
<dbReference type="SUPFAM" id="SSF54534">
    <property type="entry name" value="FKBP-like"/>
    <property type="match status" value="1"/>
</dbReference>
<dbReference type="Pfam" id="PF00254">
    <property type="entry name" value="FKBP_C"/>
    <property type="match status" value="1"/>
</dbReference>
<evidence type="ECO:0000313" key="9">
    <source>
        <dbReference type="Proteomes" id="UP000318148"/>
    </source>
</evidence>
<feature type="domain" description="PPIase FKBP-type" evidence="7">
    <location>
        <begin position="105"/>
        <end position="190"/>
    </location>
</feature>
<dbReference type="InterPro" id="IPR046357">
    <property type="entry name" value="PPIase_dom_sf"/>
</dbReference>
<evidence type="ECO:0000256" key="1">
    <source>
        <dbReference type="ARBA" id="ARBA00000971"/>
    </source>
</evidence>
<protein>
    <recommendedName>
        <fullName evidence="6">Peptidyl-prolyl cis-trans isomerase</fullName>
        <ecNumber evidence="6">5.2.1.8</ecNumber>
    </recommendedName>
</protein>
<dbReference type="Proteomes" id="UP000318148">
    <property type="component" value="Unassembled WGS sequence"/>
</dbReference>
<evidence type="ECO:0000256" key="6">
    <source>
        <dbReference type="RuleBase" id="RU003915"/>
    </source>
</evidence>
<accession>A0A520LPG3</accession>
<sequence>LAMQVEFSKEAFQLGLEDALNGGSPRLSQEEIASTVSAFEADMKKKQEELQASQQALMAEQAGENTAKGADFMNTNSTVDGVVTTESGLQYRVITEGTGPKPTLDSTVEVHYVGRLIDGTEFDSSRQRGVPAQFGVTQVIPGWTEALMLMTQGSNWELVIPPELAYGPGGTGPIPPNATLIFDVELLKASVGDSDDE</sequence>
<dbReference type="GO" id="GO:0003755">
    <property type="term" value="F:peptidyl-prolyl cis-trans isomerase activity"/>
    <property type="evidence" value="ECO:0007669"/>
    <property type="project" value="UniProtKB-UniRule"/>
</dbReference>
<gene>
    <name evidence="8" type="ORF">EVB02_00005</name>
</gene>
<proteinExistence type="inferred from homology"/>
<dbReference type="Pfam" id="PF01346">
    <property type="entry name" value="FKBP_N"/>
    <property type="match status" value="1"/>
</dbReference>
<evidence type="ECO:0000256" key="4">
    <source>
        <dbReference type="ARBA" id="ARBA00023235"/>
    </source>
</evidence>
<dbReference type="Gene3D" id="1.10.287.460">
    <property type="entry name" value="Peptidyl-prolyl cis-trans isomerase, FKBP-type, N-terminal domain"/>
    <property type="match status" value="1"/>
</dbReference>
<feature type="non-terminal residue" evidence="8">
    <location>
        <position position="1"/>
    </location>
</feature>
<name>A0A520LPG3_9GAMM</name>
<dbReference type="EC" id="5.2.1.8" evidence="6"/>
<evidence type="ECO:0000313" key="8">
    <source>
        <dbReference type="EMBL" id="RZO08869.1"/>
    </source>
</evidence>
<evidence type="ECO:0000259" key="7">
    <source>
        <dbReference type="PROSITE" id="PS50059"/>
    </source>
</evidence>